<sequence length="360" mass="40075">MACPAVEQSVDSVKQTFHQIWHQTFPLMCPDCLAHSKQKPSCLALIAHTTRSPAQPSPTAPHPSFIKTAILLLLIVVRRRWARVASKRESPLTLILVPLKLSESVLIGGITGGAKGTTYDGKYICALYTLDTTQSQTCESTITSMFFPSLGSVGLISAAAIIGFLFLHITDVRIGYLVFPSIDGRKTVFAATVANTFLSFGVFVTISVEFLVTCMSMRLSCSEEFPWISKGSVKLGPAQVAAVFALFAWLQWISVAYRMGHEMETSGVERYKPLLPKNDPCEYPPAYDAETPLAFWQNDSIPQSKVWQLARDHVKWLNRSTPSPPHPSQTLLVVQPKWERMRVAIDRARSCGRIWDRVEF</sequence>
<reference evidence="3" key="1">
    <citation type="journal article" date="2018" name="Nat. Microbiol.">
        <title>Leveraging single-cell genomics to expand the fungal tree of life.</title>
        <authorList>
            <person name="Ahrendt S.R."/>
            <person name="Quandt C.A."/>
            <person name="Ciobanu D."/>
            <person name="Clum A."/>
            <person name="Salamov A."/>
            <person name="Andreopoulos B."/>
            <person name="Cheng J.F."/>
            <person name="Woyke T."/>
            <person name="Pelin A."/>
            <person name="Henrissat B."/>
            <person name="Reynolds N.K."/>
            <person name="Benny G.L."/>
            <person name="Smith M.E."/>
            <person name="James T.Y."/>
            <person name="Grigoriev I.V."/>
        </authorList>
    </citation>
    <scope>NUCLEOTIDE SEQUENCE [LARGE SCALE GENOMIC DNA]</scope>
</reference>
<dbReference type="EMBL" id="KZ994015">
    <property type="protein sequence ID" value="RKO94091.1"/>
    <property type="molecule type" value="Genomic_DNA"/>
</dbReference>
<keyword evidence="1" id="KW-1133">Transmembrane helix</keyword>
<dbReference type="Proteomes" id="UP000269721">
    <property type="component" value="Unassembled WGS sequence"/>
</dbReference>
<organism evidence="2 3">
    <name type="scientific">Blyttiomyces helicus</name>
    <dbReference type="NCBI Taxonomy" id="388810"/>
    <lineage>
        <taxon>Eukaryota</taxon>
        <taxon>Fungi</taxon>
        <taxon>Fungi incertae sedis</taxon>
        <taxon>Chytridiomycota</taxon>
        <taxon>Chytridiomycota incertae sedis</taxon>
        <taxon>Chytridiomycetes</taxon>
        <taxon>Chytridiomycetes incertae sedis</taxon>
        <taxon>Blyttiomyces</taxon>
    </lineage>
</organism>
<evidence type="ECO:0000313" key="3">
    <source>
        <dbReference type="Proteomes" id="UP000269721"/>
    </source>
</evidence>
<accession>A0A4P9WM01</accession>
<keyword evidence="3" id="KW-1185">Reference proteome</keyword>
<evidence type="ECO:0000313" key="2">
    <source>
        <dbReference type="EMBL" id="RKO94091.1"/>
    </source>
</evidence>
<feature type="transmembrane region" description="Helical" evidence="1">
    <location>
        <begin position="238"/>
        <end position="257"/>
    </location>
</feature>
<name>A0A4P9WM01_9FUNG</name>
<feature type="transmembrane region" description="Helical" evidence="1">
    <location>
        <begin position="145"/>
        <end position="167"/>
    </location>
</feature>
<proteinExistence type="predicted"/>
<protein>
    <submittedName>
        <fullName evidence="2">Uncharacterized protein</fullName>
    </submittedName>
</protein>
<keyword evidence="1" id="KW-0812">Transmembrane</keyword>
<keyword evidence="1" id="KW-0472">Membrane</keyword>
<feature type="transmembrane region" description="Helical" evidence="1">
    <location>
        <begin position="188"/>
        <end position="218"/>
    </location>
</feature>
<gene>
    <name evidence="2" type="ORF">BDK51DRAFT_28460</name>
</gene>
<dbReference type="AlphaFoldDB" id="A0A4P9WM01"/>
<evidence type="ECO:0000256" key="1">
    <source>
        <dbReference type="SAM" id="Phobius"/>
    </source>
</evidence>